<keyword evidence="4" id="KW-1185">Reference proteome</keyword>
<keyword evidence="3" id="KW-0646">Protease inhibitor</keyword>
<reference evidence="3" key="1">
    <citation type="submission" date="2021-07" db="EMBL/GenBank/DDBJ databases">
        <authorList>
            <person name="Catto M.A."/>
            <person name="Jacobson A."/>
            <person name="Kennedy G."/>
            <person name="Labadie P."/>
            <person name="Hunt B.G."/>
            <person name="Srinivasan R."/>
        </authorList>
    </citation>
    <scope>NUCLEOTIDE SEQUENCE</scope>
    <source>
        <strain evidence="3">PL_HMW_Pooled</strain>
        <tissue evidence="3">Head</tissue>
    </source>
</reference>
<reference evidence="3" key="2">
    <citation type="journal article" date="2023" name="BMC Genomics">
        <title>Pest status, molecular evolution, and epigenetic factors derived from the genome assembly of Frankliniella fusca, a thysanopteran phytovirus vector.</title>
        <authorList>
            <person name="Catto M.A."/>
            <person name="Labadie P.E."/>
            <person name="Jacobson A.L."/>
            <person name="Kennedy G.G."/>
            <person name="Srinivasan R."/>
            <person name="Hunt B.G."/>
        </authorList>
    </citation>
    <scope>NUCLEOTIDE SEQUENCE</scope>
    <source>
        <strain evidence="3">PL_HMW_Pooled</strain>
    </source>
</reference>
<dbReference type="GO" id="GO:0004867">
    <property type="term" value="F:serine-type endopeptidase inhibitor activity"/>
    <property type="evidence" value="ECO:0007669"/>
    <property type="project" value="UniProtKB-KW"/>
</dbReference>
<keyword evidence="3" id="KW-0722">Serine protease inhibitor</keyword>
<feature type="domain" description="Kazal-like" evidence="2">
    <location>
        <begin position="15"/>
        <end position="66"/>
    </location>
</feature>
<evidence type="ECO:0000256" key="1">
    <source>
        <dbReference type="SAM" id="SignalP"/>
    </source>
</evidence>
<dbReference type="SUPFAM" id="SSF100895">
    <property type="entry name" value="Kazal-type serine protease inhibitors"/>
    <property type="match status" value="1"/>
</dbReference>
<dbReference type="AlphaFoldDB" id="A0AAE1GST5"/>
<keyword evidence="1" id="KW-0732">Signal</keyword>
<dbReference type="SMART" id="SM00280">
    <property type="entry name" value="KAZAL"/>
    <property type="match status" value="1"/>
</dbReference>
<accession>A0AAE1GST5</accession>
<sequence length="227" mass="23190">MAKKVSLTVIAWLVPLALARCPCPAAPAASEVCGSDYTTYASPCHLECAAAAAPGLTAAHPGPCSAVEEAVLGPLRNASLALGTRATSSVRVRGSAAGWRLLHCVNKNSCYWQTCSECSSFDCDGKCVINCVCDCYGKTGSSTDHGDALLQCFVLSNSLNNYHTCQSKCAKDNGCVSDCLVSLVGGLCECNTWTSATGRGDGRAPAFGSGLGASLALATLSAVLASH</sequence>
<dbReference type="InterPro" id="IPR002350">
    <property type="entry name" value="Kazal_dom"/>
</dbReference>
<dbReference type="PROSITE" id="PS51465">
    <property type="entry name" value="KAZAL_2"/>
    <property type="match status" value="1"/>
</dbReference>
<dbReference type="EMBL" id="JAHWGI010000070">
    <property type="protein sequence ID" value="KAK3908740.1"/>
    <property type="molecule type" value="Genomic_DNA"/>
</dbReference>
<comment type="caution">
    <text evidence="3">The sequence shown here is derived from an EMBL/GenBank/DDBJ whole genome shotgun (WGS) entry which is preliminary data.</text>
</comment>
<proteinExistence type="predicted"/>
<evidence type="ECO:0000313" key="3">
    <source>
        <dbReference type="EMBL" id="KAK3908740.1"/>
    </source>
</evidence>
<feature type="signal peptide" evidence="1">
    <location>
        <begin position="1"/>
        <end position="19"/>
    </location>
</feature>
<protein>
    <submittedName>
        <fullName evidence="3">Serine protease inhibitor dipetalogastin</fullName>
    </submittedName>
</protein>
<dbReference type="InterPro" id="IPR036058">
    <property type="entry name" value="Kazal_dom_sf"/>
</dbReference>
<dbReference type="Pfam" id="PF07648">
    <property type="entry name" value="Kazal_2"/>
    <property type="match status" value="1"/>
</dbReference>
<organism evidence="3 4">
    <name type="scientific">Frankliniella fusca</name>
    <dbReference type="NCBI Taxonomy" id="407009"/>
    <lineage>
        <taxon>Eukaryota</taxon>
        <taxon>Metazoa</taxon>
        <taxon>Ecdysozoa</taxon>
        <taxon>Arthropoda</taxon>
        <taxon>Hexapoda</taxon>
        <taxon>Insecta</taxon>
        <taxon>Pterygota</taxon>
        <taxon>Neoptera</taxon>
        <taxon>Paraneoptera</taxon>
        <taxon>Thysanoptera</taxon>
        <taxon>Terebrantia</taxon>
        <taxon>Thripoidea</taxon>
        <taxon>Thripidae</taxon>
        <taxon>Frankliniella</taxon>
    </lineage>
</organism>
<dbReference type="Gene3D" id="3.30.60.30">
    <property type="match status" value="1"/>
</dbReference>
<dbReference type="CDD" id="cd00104">
    <property type="entry name" value="KAZAL_FS"/>
    <property type="match status" value="1"/>
</dbReference>
<dbReference type="Proteomes" id="UP001219518">
    <property type="component" value="Unassembled WGS sequence"/>
</dbReference>
<feature type="chain" id="PRO_5042012735" evidence="1">
    <location>
        <begin position="20"/>
        <end position="227"/>
    </location>
</feature>
<gene>
    <name evidence="3" type="ORF">KUF71_000624</name>
</gene>
<name>A0AAE1GST5_9NEOP</name>
<evidence type="ECO:0000313" key="4">
    <source>
        <dbReference type="Proteomes" id="UP001219518"/>
    </source>
</evidence>
<evidence type="ECO:0000259" key="2">
    <source>
        <dbReference type="PROSITE" id="PS51465"/>
    </source>
</evidence>